<organism evidence="4 5">
    <name type="scientific">Drosophila arizonae</name>
    <name type="common">Fruit fly</name>
    <dbReference type="NCBI Taxonomy" id="7263"/>
    <lineage>
        <taxon>Eukaryota</taxon>
        <taxon>Metazoa</taxon>
        <taxon>Ecdysozoa</taxon>
        <taxon>Arthropoda</taxon>
        <taxon>Hexapoda</taxon>
        <taxon>Insecta</taxon>
        <taxon>Pterygota</taxon>
        <taxon>Neoptera</taxon>
        <taxon>Endopterygota</taxon>
        <taxon>Diptera</taxon>
        <taxon>Brachycera</taxon>
        <taxon>Muscomorpha</taxon>
        <taxon>Ephydroidea</taxon>
        <taxon>Drosophilidae</taxon>
        <taxon>Drosophila</taxon>
    </lineage>
</organism>
<dbReference type="Gene3D" id="1.25.10.10">
    <property type="entry name" value="Leucine-rich Repeat Variant"/>
    <property type="match status" value="1"/>
</dbReference>
<dbReference type="Pfam" id="PF24173">
    <property type="entry name" value="TPR_TTI1_N"/>
    <property type="match status" value="1"/>
</dbReference>
<dbReference type="RefSeq" id="XP_017869849.1">
    <property type="nucleotide sequence ID" value="XM_018014360.1"/>
</dbReference>
<dbReference type="InterPro" id="IPR052587">
    <property type="entry name" value="TELO2-interacting_protein_1"/>
</dbReference>
<reference evidence="4" key="2">
    <citation type="journal article" date="2016" name="G3 (Bethesda)">
        <title>Genome Evolution in Three Species of Cactophilic Drosophila.</title>
        <authorList>
            <person name="Sanchez-Flores A."/>
            <person name="Penazola F."/>
            <person name="Carpinteyro-Ponce J."/>
            <person name="Nazario-Yepiz N."/>
            <person name="Abreu-Goodger C."/>
            <person name="Machado C.A."/>
            <person name="Markow T.A."/>
        </authorList>
    </citation>
    <scope>NUCLEOTIDE SEQUENCE [LARGE SCALE GENOMIC DNA]</scope>
</reference>
<dbReference type="Proteomes" id="UP000694904">
    <property type="component" value="Chromosome 2"/>
</dbReference>
<dbReference type="InterPro" id="IPR016024">
    <property type="entry name" value="ARM-type_fold"/>
</dbReference>
<dbReference type="InterPro" id="IPR049362">
    <property type="entry name" value="TTI1_rpt"/>
</dbReference>
<feature type="domain" description="TTI1 N-terminal TPR" evidence="2">
    <location>
        <begin position="13"/>
        <end position="373"/>
    </location>
</feature>
<dbReference type="Pfam" id="PF21547">
    <property type="entry name" value="TTI1"/>
    <property type="match status" value="1"/>
</dbReference>
<dbReference type="GeneID" id="108618374"/>
<evidence type="ECO:0000313" key="4">
    <source>
        <dbReference type="Proteomes" id="UP000694904"/>
    </source>
</evidence>
<reference evidence="5" key="3">
    <citation type="submission" date="2025-08" db="UniProtKB">
        <authorList>
            <consortium name="RefSeq"/>
        </authorList>
    </citation>
    <scope>IDENTIFICATION</scope>
    <source>
        <tissue evidence="5">Whole organism</tissue>
    </source>
</reference>
<reference evidence="4" key="1">
    <citation type="journal article" date="1997" name="Nucleic Acids Res.">
        <title>tRNAscan-SE: a program for improved detection of transfer RNA genes in genomic sequence.</title>
        <authorList>
            <person name="Lowe T.M."/>
            <person name="Eddy S.R."/>
        </authorList>
    </citation>
    <scope>NUCLEOTIDE SEQUENCE [LARGE SCALE GENOMIC DNA]</scope>
</reference>
<accession>A0ABM1PRL3</accession>
<protein>
    <submittedName>
        <fullName evidence="5">Uncharacterized protein LOC108618374</fullName>
    </submittedName>
</protein>
<feature type="region of interest" description="Disordered" evidence="1">
    <location>
        <begin position="844"/>
        <end position="863"/>
    </location>
</feature>
<dbReference type="Pfam" id="PF24176">
    <property type="entry name" value="TPR_TTI1_2nd"/>
    <property type="match status" value="1"/>
</dbReference>
<dbReference type="SUPFAM" id="SSF48371">
    <property type="entry name" value="ARM repeat"/>
    <property type="match status" value="2"/>
</dbReference>
<dbReference type="Pfam" id="PF24181">
    <property type="entry name" value="TPR_TTI1_C"/>
    <property type="match status" value="1"/>
</dbReference>
<dbReference type="InterPro" id="IPR011989">
    <property type="entry name" value="ARM-like"/>
</dbReference>
<evidence type="ECO:0000256" key="1">
    <source>
        <dbReference type="SAM" id="MobiDB-lite"/>
    </source>
</evidence>
<evidence type="ECO:0000259" key="3">
    <source>
        <dbReference type="Pfam" id="PF24181"/>
    </source>
</evidence>
<dbReference type="InterPro" id="IPR057567">
    <property type="entry name" value="TPR_TTI1_C"/>
</dbReference>
<dbReference type="PANTHER" id="PTHR18460:SF3">
    <property type="entry name" value="TELO2-INTERACTING PROTEIN 1 HOMOLOG"/>
    <property type="match status" value="1"/>
</dbReference>
<gene>
    <name evidence="5" type="primary">LOC108618374</name>
</gene>
<dbReference type="InterPro" id="IPR057566">
    <property type="entry name" value="TPR_TTI1_N"/>
</dbReference>
<proteinExistence type="predicted"/>
<sequence>MSKISSVETYVTRIKPAIENFIKEPNIANMSIVEKEISEFDFGQIRIFQIQIVVPLMVKLDALTGESQELRVSLVNCLRHIISYLYLTDEKAVCSLLVVVLKQIRNASGAALMPNLTEEIKLAVVLFIKVILQRTASDVLENFYSQNTVVTIGQILLTLMEIISKEKYRKLVNSSLECLLVLFYVHDDADAGDVVLRKQIADTIFIFLPKIVTVLYETAMADDKIGETTKILALKALGRITCIMFEETSNEFLRARYDVNAFKSLFSTPPKGDNTDLLNDINIFGSKRRTLEENEERLKFLQSNLRSAQWMEVTSRRMSGIFVDTCILRAHSSAIVRRQYAEMCCLLLKRCAHSLKCNFIYLLESVVALSQDEDNDIANMCQANLAELQTMNSCAPIFDENAEQLLDSHLNKWPRILQRCDDSEQFAELLFFKGFLRNISANKLQVLFLLPKNLDLFVMCLLTAFDQRTSATLLNEEYALRRIQEDTTREVKTQCAKMHWRQFKYLSSSRCINTLYDIAAILGTEPSINRLVFDVCHELIERRNSAMNESILLMTTMITSQQRIGRESRLTLAELFVDQLLAEEHWHLALQPDAAWRLKVEKSSAWFKDYTPGLYSSALEVRTQDCDSDDESDPVYSRVTSLDAQFNVQHICLVLDALGHCALFIGDTFDRHIFRSLHKVLLKLASSNTMVHQAATFAFVSMQVALKYAAPSHFIECSTDYLTFHLNSLLKKSPESSAAVDILTVVLQYSTRGNVPHLESIFQTICEECTKSHQTGNVHSYLRVFNAFLRHVVSWQDTIATEISDTPMHVDEDNNILNTWLNVLNKQPTDIPIDLNSVPSGEADINMPEADLDDSPAEEPSKPSLPRHIELIKEIISQSIKFLSNSEQTQQILALECLISGVPLLRDYEDELLPLVHLLWAPLVEKFRQKDPVVLNRCFSLLHILALHTKEFIVKRSLSDVIPQLKQFLQTASNHSCTEILKASTQEYKLQLKLLQDLPAVIRSLQIEGKHLHDLLNTVASYLSQAQPKELQELAVQLYEDLSTYNGPFVYVTLLHRAHLKDYKVNVNKIFHSLGFTLATPTEIDGLK</sequence>
<name>A0ABM1PRL3_DROAR</name>
<keyword evidence="4" id="KW-1185">Reference proteome</keyword>
<evidence type="ECO:0000259" key="2">
    <source>
        <dbReference type="Pfam" id="PF24173"/>
    </source>
</evidence>
<evidence type="ECO:0000313" key="5">
    <source>
        <dbReference type="RefSeq" id="XP_017869849.1"/>
    </source>
</evidence>
<feature type="domain" description="TTI1 C-terminal TPR" evidence="3">
    <location>
        <begin position="784"/>
        <end position="1046"/>
    </location>
</feature>
<dbReference type="PANTHER" id="PTHR18460">
    <property type="entry name" value="TEL2 INTERACTING PROTEIN 1 TTI1 FAMILY MEMBER"/>
    <property type="match status" value="1"/>
</dbReference>